<sequence>MKLLRFEAKNVHDHLDFNISFNQDVNFIAGLNGAGKTTALNMMVSMLKPSIEELAELSFSEATLTLTVSESLSFDIVAKQAGDVLELSVSTLPNETLITSLQEFRGSRDRVSAQKFRSNKVFGFISSLPPPMFLSLDRRFIKAASPSDFVTLSHFWGEEKQKKSDVDSGMEEALQLIAKKSSKVKDSQALEDKKLRDRIILDSFHVARESSGASLPKSNTPRDLKLKQKTIKAALLALEFKSDDFEQMYDSFFDNLISLSKSVYEVFDKPNSDAAKSSATSRKKGVNAIPTTAKLDLLSLESSKILGKWFSNSHQMARIDRLLKMIEEYEQAKTAISSDLAKLEHLINLFLKQTSKHIEITSGGEVSISISGAERPLTILSSGERQILIMLTHLCLNDLLPQSGIFIVDEPELSLHISWQDMFLEAVQAAGPDLQIILATHSPAIIGGRNSFYVPLNGGI</sequence>
<dbReference type="InterPro" id="IPR041685">
    <property type="entry name" value="AAA_GajA/Old/RecF-like"/>
</dbReference>
<evidence type="ECO:0000313" key="3">
    <source>
        <dbReference type="EMBL" id="VVP90227.1"/>
    </source>
</evidence>
<dbReference type="Pfam" id="PF13175">
    <property type="entry name" value="AAA_15"/>
    <property type="match status" value="1"/>
</dbReference>
<dbReference type="InterPro" id="IPR027417">
    <property type="entry name" value="P-loop_NTPase"/>
</dbReference>
<dbReference type="RefSeq" id="WP_191623008.1">
    <property type="nucleotide sequence ID" value="NZ_CABVIY010000004.1"/>
</dbReference>
<dbReference type="SUPFAM" id="SSF52540">
    <property type="entry name" value="P-loop containing nucleoside triphosphate hydrolases"/>
    <property type="match status" value="1"/>
</dbReference>
<dbReference type="EMBL" id="CABVIY010000004">
    <property type="protein sequence ID" value="VVP90227.1"/>
    <property type="molecule type" value="Genomic_DNA"/>
</dbReference>
<name>A0A5E7SX77_PSEFL</name>
<proteinExistence type="predicted"/>
<dbReference type="InterPro" id="IPR051396">
    <property type="entry name" value="Bact_Antivir_Def_Nuclease"/>
</dbReference>
<dbReference type="PANTHER" id="PTHR43581">
    <property type="entry name" value="ATP/GTP PHOSPHATASE"/>
    <property type="match status" value="1"/>
</dbReference>
<protein>
    <recommendedName>
        <fullName evidence="2">Endonuclease GajA/Old nuclease/RecF-like AAA domain-containing protein</fullName>
    </recommendedName>
</protein>
<feature type="coiled-coil region" evidence="1">
    <location>
        <begin position="312"/>
        <end position="346"/>
    </location>
</feature>
<keyword evidence="1" id="KW-0175">Coiled coil</keyword>
<organism evidence="3 4">
    <name type="scientific">Pseudomonas fluorescens</name>
    <dbReference type="NCBI Taxonomy" id="294"/>
    <lineage>
        <taxon>Bacteria</taxon>
        <taxon>Pseudomonadati</taxon>
        <taxon>Pseudomonadota</taxon>
        <taxon>Gammaproteobacteria</taxon>
        <taxon>Pseudomonadales</taxon>
        <taxon>Pseudomonadaceae</taxon>
        <taxon>Pseudomonas</taxon>
    </lineage>
</organism>
<dbReference type="PANTHER" id="PTHR43581:SF2">
    <property type="entry name" value="EXCINUCLEASE ATPASE SUBUNIT"/>
    <property type="match status" value="1"/>
</dbReference>
<evidence type="ECO:0000313" key="4">
    <source>
        <dbReference type="Proteomes" id="UP000326611"/>
    </source>
</evidence>
<evidence type="ECO:0000256" key="1">
    <source>
        <dbReference type="SAM" id="Coils"/>
    </source>
</evidence>
<dbReference type="AlphaFoldDB" id="A0A5E7SX77"/>
<accession>A0A5E7SX77</accession>
<dbReference type="Gene3D" id="3.40.50.300">
    <property type="entry name" value="P-loop containing nucleotide triphosphate hydrolases"/>
    <property type="match status" value="1"/>
</dbReference>
<reference evidence="3 4" key="1">
    <citation type="submission" date="2019-09" db="EMBL/GenBank/DDBJ databases">
        <authorList>
            <person name="Chandra G."/>
            <person name="Truman W A."/>
        </authorList>
    </citation>
    <scope>NUCLEOTIDE SEQUENCE [LARGE SCALE GENOMIC DNA]</scope>
    <source>
        <strain evidence="3">PS918</strain>
    </source>
</reference>
<dbReference type="Proteomes" id="UP000326611">
    <property type="component" value="Unassembled WGS sequence"/>
</dbReference>
<evidence type="ECO:0000259" key="2">
    <source>
        <dbReference type="Pfam" id="PF13175"/>
    </source>
</evidence>
<feature type="domain" description="Endonuclease GajA/Old nuclease/RecF-like AAA" evidence="2">
    <location>
        <begin position="1"/>
        <end position="446"/>
    </location>
</feature>
<gene>
    <name evidence="3" type="ORF">PS918_03160</name>
</gene>